<evidence type="ECO:0000313" key="16">
    <source>
        <dbReference type="Proteomes" id="UP001151234"/>
    </source>
</evidence>
<dbReference type="GO" id="GO:0055085">
    <property type="term" value="P:transmembrane transport"/>
    <property type="evidence" value="ECO:0007669"/>
    <property type="project" value="InterPro"/>
</dbReference>
<dbReference type="AlphaFoldDB" id="A0A9X3ZJC7"/>
<comment type="function">
    <text evidence="1">Involved in the high-affinity zinc uptake transport system.</text>
</comment>
<evidence type="ECO:0000256" key="14">
    <source>
        <dbReference type="SAM" id="Phobius"/>
    </source>
</evidence>
<dbReference type="PANTHER" id="PTHR30477:SF23">
    <property type="entry name" value="HIGH-AFFINITY ZINC UPTAKE SYSTEM MEMBRANE PROTEIN ZNUB"/>
    <property type="match status" value="1"/>
</dbReference>
<sequence>MLDDFFSRALIAGIGVALIAGPLGCFIVWRRLAYFGDTLSHAALLGVALAFLLEVNITLTVFVVSAFISIALLLLQKRATLSADSLLGLLAHSALALGLVVLAFMSWVRLDLMGFLFGDILAVSRSDIAVIYIGGAAVLGVLALVWRPLFAATVNREIADAEGTHPERANFVFMLLMAAVIAMSMKIVGVLLITAMLIIPAAAARRFATGPEQMAVLAAVIGAACVIAGLFGSLEWDTPSGPSIVVAALAFFLISVSPIAGVLLKLVRAAPVSDKG</sequence>
<evidence type="ECO:0000256" key="12">
    <source>
        <dbReference type="ARBA" id="ARBA00040080"/>
    </source>
</evidence>
<evidence type="ECO:0000256" key="13">
    <source>
        <dbReference type="RuleBase" id="RU003943"/>
    </source>
</evidence>
<evidence type="ECO:0000256" key="11">
    <source>
        <dbReference type="ARBA" id="ARBA00023136"/>
    </source>
</evidence>
<keyword evidence="8" id="KW-0864">Zinc transport</keyword>
<dbReference type="SUPFAM" id="SSF81345">
    <property type="entry name" value="ABC transporter involved in vitamin B12 uptake, BtuC"/>
    <property type="match status" value="1"/>
</dbReference>
<name>A0A9X3ZJC7_9HYPH</name>
<comment type="caution">
    <text evidence="15">The sequence shown here is derived from an EMBL/GenBank/DDBJ whole genome shotgun (WGS) entry which is preliminary data.</text>
</comment>
<comment type="subcellular location">
    <subcellularLocation>
        <location evidence="2 13">Cell membrane</location>
        <topology evidence="2 13">Multi-pass membrane protein</topology>
    </subcellularLocation>
</comment>
<feature type="transmembrane region" description="Helical" evidence="14">
    <location>
        <begin position="169"/>
        <end position="202"/>
    </location>
</feature>
<protein>
    <recommendedName>
        <fullName evidence="12">High-affinity zinc uptake system membrane protein ZnuB</fullName>
    </recommendedName>
</protein>
<proteinExistence type="inferred from homology"/>
<dbReference type="GO" id="GO:0043190">
    <property type="term" value="C:ATP-binding cassette (ABC) transporter complex"/>
    <property type="evidence" value="ECO:0007669"/>
    <property type="project" value="InterPro"/>
</dbReference>
<dbReference type="GO" id="GO:0006829">
    <property type="term" value="P:zinc ion transport"/>
    <property type="evidence" value="ECO:0007669"/>
    <property type="project" value="UniProtKB-KW"/>
</dbReference>
<dbReference type="PANTHER" id="PTHR30477">
    <property type="entry name" value="ABC-TRANSPORTER METAL-BINDING PROTEIN"/>
    <property type="match status" value="1"/>
</dbReference>
<dbReference type="GO" id="GO:0010043">
    <property type="term" value="P:response to zinc ion"/>
    <property type="evidence" value="ECO:0007669"/>
    <property type="project" value="TreeGrafter"/>
</dbReference>
<evidence type="ECO:0000256" key="7">
    <source>
        <dbReference type="ARBA" id="ARBA00022833"/>
    </source>
</evidence>
<feature type="transmembrane region" description="Helical" evidence="14">
    <location>
        <begin position="244"/>
        <end position="267"/>
    </location>
</feature>
<gene>
    <name evidence="15" type="ORF">OQ273_18110</name>
</gene>
<evidence type="ECO:0000256" key="3">
    <source>
        <dbReference type="ARBA" id="ARBA00008034"/>
    </source>
</evidence>
<dbReference type="Proteomes" id="UP001151234">
    <property type="component" value="Unassembled WGS sequence"/>
</dbReference>
<feature type="transmembrane region" description="Helical" evidence="14">
    <location>
        <begin position="214"/>
        <end position="232"/>
    </location>
</feature>
<keyword evidence="11 14" id="KW-0472">Membrane</keyword>
<evidence type="ECO:0000256" key="2">
    <source>
        <dbReference type="ARBA" id="ARBA00004651"/>
    </source>
</evidence>
<dbReference type="Pfam" id="PF00950">
    <property type="entry name" value="ABC-3"/>
    <property type="match status" value="1"/>
</dbReference>
<comment type="similarity">
    <text evidence="3 13">Belongs to the ABC-3 integral membrane protein family.</text>
</comment>
<evidence type="ECO:0000256" key="8">
    <source>
        <dbReference type="ARBA" id="ARBA00022906"/>
    </source>
</evidence>
<keyword evidence="6 13" id="KW-0812">Transmembrane</keyword>
<keyword evidence="16" id="KW-1185">Reference proteome</keyword>
<reference evidence="15" key="1">
    <citation type="submission" date="2022-11" db="EMBL/GenBank/DDBJ databases">
        <title>Draft genome sequence of Hoeflea poritis E7-10 and Hoeflea prorocentri PM5-8, separated from scleractinian coral Porites lutea and marine dinoflagellate.</title>
        <authorList>
            <person name="Zhang G."/>
            <person name="Wei Q."/>
            <person name="Cai L."/>
        </authorList>
    </citation>
    <scope>NUCLEOTIDE SEQUENCE</scope>
    <source>
        <strain evidence="15">PM5-8</strain>
    </source>
</reference>
<evidence type="ECO:0000313" key="15">
    <source>
        <dbReference type="EMBL" id="MDA5400495.1"/>
    </source>
</evidence>
<keyword evidence="4 13" id="KW-0813">Transport</keyword>
<keyword evidence="7" id="KW-0862">Zinc</keyword>
<keyword evidence="5" id="KW-1003">Cell membrane</keyword>
<keyword evidence="10" id="KW-0406">Ion transport</keyword>
<evidence type="ECO:0000256" key="1">
    <source>
        <dbReference type="ARBA" id="ARBA00002313"/>
    </source>
</evidence>
<dbReference type="RefSeq" id="WP_267992098.1">
    <property type="nucleotide sequence ID" value="NZ_JAPJZI010000001.1"/>
</dbReference>
<evidence type="ECO:0000256" key="4">
    <source>
        <dbReference type="ARBA" id="ARBA00022448"/>
    </source>
</evidence>
<accession>A0A9X3ZJC7</accession>
<feature type="transmembrane region" description="Helical" evidence="14">
    <location>
        <begin position="86"/>
        <end position="108"/>
    </location>
</feature>
<dbReference type="Gene3D" id="1.10.3470.10">
    <property type="entry name" value="ABC transporter involved in vitamin B12 uptake, BtuC"/>
    <property type="match status" value="1"/>
</dbReference>
<dbReference type="InterPro" id="IPR037294">
    <property type="entry name" value="ABC_BtuC-like"/>
</dbReference>
<evidence type="ECO:0000256" key="10">
    <source>
        <dbReference type="ARBA" id="ARBA00023065"/>
    </source>
</evidence>
<keyword evidence="9 14" id="KW-1133">Transmembrane helix</keyword>
<evidence type="ECO:0000256" key="5">
    <source>
        <dbReference type="ARBA" id="ARBA00022475"/>
    </source>
</evidence>
<dbReference type="CDD" id="cd06550">
    <property type="entry name" value="TM_ABC_iron-siderophores_like"/>
    <property type="match status" value="1"/>
</dbReference>
<dbReference type="InterPro" id="IPR001626">
    <property type="entry name" value="ABC_TroCD"/>
</dbReference>
<organism evidence="15 16">
    <name type="scientific">Hoeflea prorocentri</name>
    <dbReference type="NCBI Taxonomy" id="1922333"/>
    <lineage>
        <taxon>Bacteria</taxon>
        <taxon>Pseudomonadati</taxon>
        <taxon>Pseudomonadota</taxon>
        <taxon>Alphaproteobacteria</taxon>
        <taxon>Hyphomicrobiales</taxon>
        <taxon>Rhizobiaceae</taxon>
        <taxon>Hoeflea</taxon>
    </lineage>
</organism>
<dbReference type="EMBL" id="JAPJZI010000001">
    <property type="protein sequence ID" value="MDA5400495.1"/>
    <property type="molecule type" value="Genomic_DNA"/>
</dbReference>
<feature type="transmembrane region" description="Helical" evidence="14">
    <location>
        <begin position="6"/>
        <end position="29"/>
    </location>
</feature>
<feature type="transmembrane region" description="Helical" evidence="14">
    <location>
        <begin position="129"/>
        <end position="149"/>
    </location>
</feature>
<evidence type="ECO:0000256" key="6">
    <source>
        <dbReference type="ARBA" id="ARBA00022692"/>
    </source>
</evidence>
<evidence type="ECO:0000256" key="9">
    <source>
        <dbReference type="ARBA" id="ARBA00022989"/>
    </source>
</evidence>
<feature type="transmembrane region" description="Helical" evidence="14">
    <location>
        <begin position="41"/>
        <end position="74"/>
    </location>
</feature>